<dbReference type="EMBL" id="JAJSOW010000002">
    <property type="protein sequence ID" value="KAI9198899.1"/>
    <property type="molecule type" value="Genomic_DNA"/>
</dbReference>
<gene>
    <name evidence="2" type="ORF">LWI28_024072</name>
</gene>
<comment type="caution">
    <text evidence="2">The sequence shown here is derived from an EMBL/GenBank/DDBJ whole genome shotgun (WGS) entry which is preliminary data.</text>
</comment>
<reference evidence="2 3" key="1">
    <citation type="journal article" date="2022" name="Plant J.">
        <title>Strategies of tolerance reflected in two North American maple genomes.</title>
        <authorList>
            <person name="McEvoy S.L."/>
            <person name="Sezen U.U."/>
            <person name="Trouern-Trend A."/>
            <person name="McMahon S.M."/>
            <person name="Schaberg P.G."/>
            <person name="Yang J."/>
            <person name="Wegrzyn J.L."/>
            <person name="Swenson N.G."/>
        </authorList>
    </citation>
    <scope>NUCLEOTIDE SEQUENCE [LARGE SCALE GENOMIC DNA]</scope>
    <source>
        <strain evidence="2">91603</strain>
    </source>
</reference>
<dbReference type="Proteomes" id="UP001064489">
    <property type="component" value="Chromosome 13"/>
</dbReference>
<feature type="compositionally biased region" description="Basic and acidic residues" evidence="1">
    <location>
        <begin position="1"/>
        <end position="10"/>
    </location>
</feature>
<organism evidence="2 3">
    <name type="scientific">Acer negundo</name>
    <name type="common">Box elder</name>
    <dbReference type="NCBI Taxonomy" id="4023"/>
    <lineage>
        <taxon>Eukaryota</taxon>
        <taxon>Viridiplantae</taxon>
        <taxon>Streptophyta</taxon>
        <taxon>Embryophyta</taxon>
        <taxon>Tracheophyta</taxon>
        <taxon>Spermatophyta</taxon>
        <taxon>Magnoliopsida</taxon>
        <taxon>eudicotyledons</taxon>
        <taxon>Gunneridae</taxon>
        <taxon>Pentapetalae</taxon>
        <taxon>rosids</taxon>
        <taxon>malvids</taxon>
        <taxon>Sapindales</taxon>
        <taxon>Sapindaceae</taxon>
        <taxon>Hippocastanoideae</taxon>
        <taxon>Acereae</taxon>
        <taxon>Acer</taxon>
    </lineage>
</organism>
<dbReference type="AlphaFoldDB" id="A0AAD5JRC5"/>
<sequence length="94" mass="10391">MDDSETRRDASSTSEVNAKSDHTPAVANDDEVVDKASKGKNIKRLEIPVDEIVYGGMTKTEVVDAAQKELKLAEQDLKMEHTKDKKNTVESLCL</sequence>
<proteinExistence type="predicted"/>
<evidence type="ECO:0000256" key="1">
    <source>
        <dbReference type="SAM" id="MobiDB-lite"/>
    </source>
</evidence>
<evidence type="ECO:0000313" key="2">
    <source>
        <dbReference type="EMBL" id="KAI9198899.1"/>
    </source>
</evidence>
<evidence type="ECO:0000313" key="3">
    <source>
        <dbReference type="Proteomes" id="UP001064489"/>
    </source>
</evidence>
<protein>
    <submittedName>
        <fullName evidence="2">Uncharacterized protein</fullName>
    </submittedName>
</protein>
<keyword evidence="3" id="KW-1185">Reference proteome</keyword>
<feature type="region of interest" description="Disordered" evidence="1">
    <location>
        <begin position="1"/>
        <end position="39"/>
    </location>
</feature>
<accession>A0AAD5JRC5</accession>
<name>A0AAD5JRC5_ACENE</name>